<dbReference type="Pfam" id="PF00078">
    <property type="entry name" value="RVT_1"/>
    <property type="match status" value="1"/>
</dbReference>
<keyword evidence="2" id="KW-0808">Transferase</keyword>
<evidence type="ECO:0000259" key="1">
    <source>
        <dbReference type="PROSITE" id="PS50878"/>
    </source>
</evidence>
<evidence type="ECO:0000313" key="2">
    <source>
        <dbReference type="EMBL" id="MDQ0178572.1"/>
    </source>
</evidence>
<dbReference type="InterPro" id="IPR000477">
    <property type="entry name" value="RT_dom"/>
</dbReference>
<dbReference type="PROSITE" id="PS50878">
    <property type="entry name" value="RT_POL"/>
    <property type="match status" value="1"/>
</dbReference>
<dbReference type="GO" id="GO:0003964">
    <property type="term" value="F:RNA-directed DNA polymerase activity"/>
    <property type="evidence" value="ECO:0007669"/>
    <property type="project" value="UniProtKB-KW"/>
</dbReference>
<accession>A0ABT9WZC5</accession>
<dbReference type="Proteomes" id="UP001223586">
    <property type="component" value="Unassembled WGS sequence"/>
</dbReference>
<dbReference type="PANTHER" id="PTHR34047:SF8">
    <property type="entry name" value="PROTEIN YKFC"/>
    <property type="match status" value="1"/>
</dbReference>
<comment type="caution">
    <text evidence="2">The sequence shown here is derived from an EMBL/GenBank/DDBJ whole genome shotgun (WGS) entry which is preliminary data.</text>
</comment>
<protein>
    <submittedName>
        <fullName evidence="2">Retron-type reverse transcriptase</fullName>
    </submittedName>
</protein>
<proteinExistence type="predicted"/>
<keyword evidence="2" id="KW-0695">RNA-directed DNA polymerase</keyword>
<keyword evidence="2" id="KW-0548">Nucleotidyltransferase</keyword>
<evidence type="ECO:0000313" key="3">
    <source>
        <dbReference type="Proteomes" id="UP001223586"/>
    </source>
</evidence>
<reference evidence="2 3" key="1">
    <citation type="submission" date="2023-07" db="EMBL/GenBank/DDBJ databases">
        <title>Genomic Encyclopedia of Type Strains, Phase IV (KMG-IV): sequencing the most valuable type-strain genomes for metagenomic binning, comparative biology and taxonomic classification.</title>
        <authorList>
            <person name="Goeker M."/>
        </authorList>
    </citation>
    <scope>NUCLEOTIDE SEQUENCE [LARGE SCALE GENOMIC DNA]</scope>
    <source>
        <strain evidence="2 3">DSM 23837</strain>
    </source>
</reference>
<organism evidence="2 3">
    <name type="scientific">Bacillus chungangensis</name>
    <dbReference type="NCBI Taxonomy" id="587633"/>
    <lineage>
        <taxon>Bacteria</taxon>
        <taxon>Bacillati</taxon>
        <taxon>Bacillota</taxon>
        <taxon>Bacilli</taxon>
        <taxon>Bacillales</taxon>
        <taxon>Bacillaceae</taxon>
        <taxon>Bacillus</taxon>
    </lineage>
</organism>
<dbReference type="EMBL" id="JAUSTT010000052">
    <property type="protein sequence ID" value="MDQ0178572.1"/>
    <property type="molecule type" value="Genomic_DNA"/>
</dbReference>
<gene>
    <name evidence="2" type="ORF">J2S08_004480</name>
</gene>
<feature type="domain" description="Reverse transcriptase" evidence="1">
    <location>
        <begin position="1"/>
        <end position="149"/>
    </location>
</feature>
<dbReference type="InterPro" id="IPR051083">
    <property type="entry name" value="GrpII_Intron_Splice-Mob/Def"/>
</dbReference>
<dbReference type="PANTHER" id="PTHR34047">
    <property type="entry name" value="NUCLEAR INTRON MATURASE 1, MITOCHONDRIAL-RELATED"/>
    <property type="match status" value="1"/>
</dbReference>
<name>A0ABT9WZC5_9BACI</name>
<dbReference type="RefSeq" id="WP_307233519.1">
    <property type="nucleotide sequence ID" value="NZ_JAUSTT010000052.1"/>
</dbReference>
<dbReference type="SUPFAM" id="SSF56672">
    <property type="entry name" value="DNA/RNA polymerases"/>
    <property type="match status" value="1"/>
</dbReference>
<dbReference type="InterPro" id="IPR043502">
    <property type="entry name" value="DNA/RNA_pol_sf"/>
</dbReference>
<keyword evidence="3" id="KW-1185">Reference proteome</keyword>
<dbReference type="CDD" id="cd01651">
    <property type="entry name" value="RT_G2_intron"/>
    <property type="match status" value="1"/>
</dbReference>
<sequence length="149" mass="17695">MRSKTCFTNYPWNIEKGYNYIYDCDIKGFLDNIPHKKLMRVLNKYVADGTALDMIWNWLKTGYMEEGKYHRVDSGTPQGGFISPLLANIYLNELDWTLDLNNIRFVRYADNFLLFTKTEEDIKRTEEITKEKQRARAGDINRENKDCQF</sequence>